<keyword evidence="2 5" id="KW-0812">Transmembrane</keyword>
<evidence type="ECO:0000256" key="4">
    <source>
        <dbReference type="ARBA" id="ARBA00023136"/>
    </source>
</evidence>
<accession>A0A094R3R7</accession>
<keyword evidence="3 5" id="KW-1133">Transmembrane helix</keyword>
<evidence type="ECO:0000256" key="3">
    <source>
        <dbReference type="ARBA" id="ARBA00022989"/>
    </source>
</evidence>
<dbReference type="GO" id="GO:0016020">
    <property type="term" value="C:membrane"/>
    <property type="evidence" value="ECO:0007669"/>
    <property type="project" value="UniProtKB-SubCell"/>
</dbReference>
<reference evidence="7" key="1">
    <citation type="submission" date="2014-06" db="EMBL/GenBank/DDBJ databases">
        <title>Key roles for freshwater Actinobacteria revealed by deep metagenomic sequencing.</title>
        <authorList>
            <person name="Ghai R."/>
            <person name="Mizuno C.M."/>
            <person name="Picazo A."/>
            <person name="Camacho A."/>
            <person name="Rodriguez-Valera F."/>
        </authorList>
    </citation>
    <scope>NUCLEOTIDE SEQUENCE</scope>
</reference>
<name>A0A094R3R7_9ZZZZ</name>
<feature type="transmembrane region" description="Helical" evidence="5">
    <location>
        <begin position="71"/>
        <end position="100"/>
    </location>
</feature>
<keyword evidence="4 5" id="KW-0472">Membrane</keyword>
<comment type="subcellular location">
    <subcellularLocation>
        <location evidence="1">Membrane</location>
        <topology evidence="1">Multi-pass membrane protein</topology>
    </subcellularLocation>
</comment>
<feature type="transmembrane region" description="Helical" evidence="5">
    <location>
        <begin position="42"/>
        <end position="59"/>
    </location>
</feature>
<organism evidence="7">
    <name type="scientific">freshwater metagenome</name>
    <dbReference type="NCBI Taxonomy" id="449393"/>
    <lineage>
        <taxon>unclassified sequences</taxon>
        <taxon>metagenomes</taxon>
        <taxon>ecological metagenomes</taxon>
    </lineage>
</organism>
<dbReference type="InterPro" id="IPR049453">
    <property type="entry name" value="Memb_transporter_dom"/>
</dbReference>
<evidence type="ECO:0000256" key="2">
    <source>
        <dbReference type="ARBA" id="ARBA00022692"/>
    </source>
</evidence>
<proteinExistence type="predicted"/>
<dbReference type="EMBL" id="JNSL01000004">
    <property type="protein sequence ID" value="KGA21591.1"/>
    <property type="molecule type" value="Genomic_DNA"/>
</dbReference>
<protein>
    <recommendedName>
        <fullName evidence="6">Integral membrane bound transporter domain-containing protein</fullName>
    </recommendedName>
</protein>
<evidence type="ECO:0000256" key="5">
    <source>
        <dbReference type="SAM" id="Phobius"/>
    </source>
</evidence>
<feature type="transmembrane region" description="Helical" evidence="5">
    <location>
        <begin position="135"/>
        <end position="155"/>
    </location>
</feature>
<evidence type="ECO:0000256" key="1">
    <source>
        <dbReference type="ARBA" id="ARBA00004141"/>
    </source>
</evidence>
<evidence type="ECO:0000313" key="7">
    <source>
        <dbReference type="EMBL" id="KGA21591.1"/>
    </source>
</evidence>
<evidence type="ECO:0000259" key="6">
    <source>
        <dbReference type="Pfam" id="PF13515"/>
    </source>
</evidence>
<feature type="domain" description="Integral membrane bound transporter" evidence="6">
    <location>
        <begin position="32"/>
        <end position="151"/>
    </location>
</feature>
<comment type="caution">
    <text evidence="7">The sequence shown here is derived from an EMBL/GenBank/DDBJ whole genome shotgun (WGS) entry which is preliminary data.</text>
</comment>
<dbReference type="Pfam" id="PF13515">
    <property type="entry name" value="FUSC_2"/>
    <property type="match status" value="1"/>
</dbReference>
<sequence>MRKLVKRVKKLFADRRSWVRLIVVSAIASGVAWQLGDLLIKNGGVVAAIICALSIRISLYKSIREGFGQIVGTAIGAGVALACVTIFDLGVISVALTVLLCSVVARALHLGEVASVNVPVTALIVIGPGLSESTALSRLSSTLIGAAVAIAFSYFSHAKTPAGRTVDKISSLANKCAKLLGEMSEGVAAGYTQDEAGNWLAKARLLVEEIPGVRAQSQEARGYAKWFPTAQVDEAEELYVRGVAVEHTVVQVRTIARTLFDSAVKGGIAEESKRDIAQALSAASFAVSSKAEQIKSAEGIAESRSATQDARLAGAALADSLMDSSDKVDQEQIVRGISLVSNISIIADSLDESSPALHDVVTPGEPSVNQILKVSPMEQGARFGARLAKLFKPFIWLKRRFRNYF</sequence>
<dbReference type="AlphaFoldDB" id="A0A094R3R7"/>
<gene>
    <name evidence="7" type="ORF">GM51_1510</name>
</gene>